<organism evidence="8 9">
    <name type="scientific">Paenibacillus methanolicus</name>
    <dbReference type="NCBI Taxonomy" id="582686"/>
    <lineage>
        <taxon>Bacteria</taxon>
        <taxon>Bacillati</taxon>
        <taxon>Bacillota</taxon>
        <taxon>Bacilli</taxon>
        <taxon>Bacillales</taxon>
        <taxon>Paenibacillaceae</taxon>
        <taxon>Paenibacillus</taxon>
    </lineage>
</organism>
<gene>
    <name evidence="8" type="ORF">BCM02_109233</name>
</gene>
<feature type="transmembrane region" description="Helical" evidence="7">
    <location>
        <begin position="74"/>
        <end position="98"/>
    </location>
</feature>
<feature type="transmembrane region" description="Helical" evidence="7">
    <location>
        <begin position="119"/>
        <end position="141"/>
    </location>
</feature>
<name>A0A5S5BY62_9BACL</name>
<keyword evidence="3" id="KW-1003">Cell membrane</keyword>
<evidence type="ECO:0000256" key="5">
    <source>
        <dbReference type="ARBA" id="ARBA00022989"/>
    </source>
</evidence>
<evidence type="ECO:0000256" key="2">
    <source>
        <dbReference type="ARBA" id="ARBA00005779"/>
    </source>
</evidence>
<keyword evidence="9" id="KW-1185">Reference proteome</keyword>
<dbReference type="OrthoDB" id="1683095at2"/>
<protein>
    <submittedName>
        <fullName evidence="8">Putative membrane protein</fullName>
    </submittedName>
</protein>
<comment type="similarity">
    <text evidence="2">Belongs to the UPF0719 family.</text>
</comment>
<dbReference type="Pfam" id="PF03994">
    <property type="entry name" value="DUF350"/>
    <property type="match status" value="1"/>
</dbReference>
<dbReference type="RefSeq" id="WP_148931561.1">
    <property type="nucleotide sequence ID" value="NZ_VNHS01000009.1"/>
</dbReference>
<dbReference type="InterPro" id="IPR007140">
    <property type="entry name" value="DUF350"/>
</dbReference>
<comment type="caution">
    <text evidence="8">The sequence shown here is derived from an EMBL/GenBank/DDBJ whole genome shotgun (WGS) entry which is preliminary data.</text>
</comment>
<evidence type="ECO:0000256" key="3">
    <source>
        <dbReference type="ARBA" id="ARBA00022475"/>
    </source>
</evidence>
<dbReference type="Proteomes" id="UP000323257">
    <property type="component" value="Unassembled WGS sequence"/>
</dbReference>
<evidence type="ECO:0000256" key="4">
    <source>
        <dbReference type="ARBA" id="ARBA00022692"/>
    </source>
</evidence>
<reference evidence="8 9" key="1">
    <citation type="submission" date="2019-07" db="EMBL/GenBank/DDBJ databases">
        <title>Genomic Encyclopedia of Type Strains, Phase III (KMG-III): the genomes of soil and plant-associated and newly described type strains.</title>
        <authorList>
            <person name="Whitman W."/>
        </authorList>
    </citation>
    <scope>NUCLEOTIDE SEQUENCE [LARGE SCALE GENOMIC DNA]</scope>
    <source>
        <strain evidence="8 9">BL24</strain>
    </source>
</reference>
<evidence type="ECO:0000256" key="1">
    <source>
        <dbReference type="ARBA" id="ARBA00004651"/>
    </source>
</evidence>
<feature type="transmembrane region" description="Helical" evidence="7">
    <location>
        <begin position="38"/>
        <end position="62"/>
    </location>
</feature>
<dbReference type="GO" id="GO:0005886">
    <property type="term" value="C:plasma membrane"/>
    <property type="evidence" value="ECO:0007669"/>
    <property type="project" value="UniProtKB-SubCell"/>
</dbReference>
<sequence>MNNLYVDFISYSTLGFAILIVGLILFELTTKNKEFRLIFSGNVAAGLSLGGRLAGLAIVVRAAAENSISLSDMLLWGVIGIVSLIILFYLAELLALVFGRAIGIPATITKAVDQNNIAVGIMILLLSVSVGLVIAGCLSYDPAVAAG</sequence>
<dbReference type="AlphaFoldDB" id="A0A5S5BY62"/>
<dbReference type="PANTHER" id="PTHR40043:SF1">
    <property type="entry name" value="UPF0719 INNER MEMBRANE PROTEIN YJFL"/>
    <property type="match status" value="1"/>
</dbReference>
<proteinExistence type="inferred from homology"/>
<evidence type="ECO:0000256" key="7">
    <source>
        <dbReference type="SAM" id="Phobius"/>
    </source>
</evidence>
<dbReference type="EMBL" id="VNHS01000009">
    <property type="protein sequence ID" value="TYP71954.1"/>
    <property type="molecule type" value="Genomic_DNA"/>
</dbReference>
<keyword evidence="4 7" id="KW-0812">Transmembrane</keyword>
<keyword evidence="6 7" id="KW-0472">Membrane</keyword>
<comment type="subcellular location">
    <subcellularLocation>
        <location evidence="1">Cell membrane</location>
        <topology evidence="1">Multi-pass membrane protein</topology>
    </subcellularLocation>
</comment>
<evidence type="ECO:0000313" key="8">
    <source>
        <dbReference type="EMBL" id="TYP71954.1"/>
    </source>
</evidence>
<dbReference type="PANTHER" id="PTHR40043">
    <property type="entry name" value="UPF0719 INNER MEMBRANE PROTEIN YJFL"/>
    <property type="match status" value="1"/>
</dbReference>
<keyword evidence="5 7" id="KW-1133">Transmembrane helix</keyword>
<evidence type="ECO:0000313" key="9">
    <source>
        <dbReference type="Proteomes" id="UP000323257"/>
    </source>
</evidence>
<accession>A0A5S5BY62</accession>
<feature type="transmembrane region" description="Helical" evidence="7">
    <location>
        <begin position="6"/>
        <end position="26"/>
    </location>
</feature>
<evidence type="ECO:0000256" key="6">
    <source>
        <dbReference type="ARBA" id="ARBA00023136"/>
    </source>
</evidence>